<evidence type="ECO:0000256" key="9">
    <source>
        <dbReference type="ARBA" id="ARBA00054940"/>
    </source>
</evidence>
<evidence type="ECO:0000256" key="10">
    <source>
        <dbReference type="ARBA" id="ARBA00066468"/>
    </source>
</evidence>
<comment type="subcellular location">
    <subcellularLocation>
        <location evidence="1">Cytoplasm</location>
    </subcellularLocation>
</comment>
<keyword evidence="7" id="KW-0460">Magnesium</keyword>
<evidence type="ECO:0000256" key="13">
    <source>
        <dbReference type="ARBA" id="ARBA00093271"/>
    </source>
</evidence>
<keyword evidence="4" id="KW-0479">Metal-binding</keyword>
<comment type="similarity">
    <text evidence="2">Belongs to the HAM1 NTPase family.</text>
</comment>
<evidence type="ECO:0000256" key="3">
    <source>
        <dbReference type="ARBA" id="ARBA00022490"/>
    </source>
</evidence>
<evidence type="ECO:0000256" key="1">
    <source>
        <dbReference type="ARBA" id="ARBA00004496"/>
    </source>
</evidence>
<dbReference type="GO" id="GO:0005737">
    <property type="term" value="C:cytoplasm"/>
    <property type="evidence" value="ECO:0007669"/>
    <property type="project" value="UniProtKB-SubCell"/>
</dbReference>
<evidence type="ECO:0000256" key="12">
    <source>
        <dbReference type="ARBA" id="ARBA00093255"/>
    </source>
</evidence>
<keyword evidence="6" id="KW-0378">Hydrolase</keyword>
<evidence type="ECO:0000256" key="6">
    <source>
        <dbReference type="ARBA" id="ARBA00022801"/>
    </source>
</evidence>
<accession>A0A146KLG5</accession>
<reference evidence="14" key="1">
    <citation type="submission" date="2015-07" db="EMBL/GenBank/DDBJ databases">
        <title>Adaptation to a free-living lifestyle via gene acquisitions in the diplomonad Trepomonas sp. PC1.</title>
        <authorList>
            <person name="Xu F."/>
            <person name="Jerlstrom-Hultqvist J."/>
            <person name="Kolisko M."/>
            <person name="Simpson A.G.B."/>
            <person name="Roger A.J."/>
            <person name="Svard S.G."/>
            <person name="Andersson J.O."/>
        </authorList>
    </citation>
    <scope>NUCLEOTIDE SEQUENCE</scope>
    <source>
        <strain evidence="14">PC1</strain>
    </source>
</reference>
<keyword evidence="3" id="KW-0963">Cytoplasm</keyword>
<dbReference type="InterPro" id="IPR029001">
    <property type="entry name" value="ITPase-like_fam"/>
</dbReference>
<dbReference type="PANTHER" id="PTHR11067:SF9">
    <property type="entry name" value="INOSINE TRIPHOSPHATE PYROPHOSPHATASE"/>
    <property type="match status" value="1"/>
</dbReference>
<gene>
    <name evidence="14" type="ORF">TPC1_10309</name>
</gene>
<comment type="catalytic activity">
    <reaction evidence="12">
        <text>dITP + H2O = dIMP + diphosphate + H(+)</text>
        <dbReference type="Rhea" id="RHEA:28342"/>
        <dbReference type="ChEBI" id="CHEBI:15377"/>
        <dbReference type="ChEBI" id="CHEBI:15378"/>
        <dbReference type="ChEBI" id="CHEBI:33019"/>
        <dbReference type="ChEBI" id="CHEBI:61194"/>
        <dbReference type="ChEBI" id="CHEBI:61382"/>
        <dbReference type="EC" id="3.6.1.66"/>
    </reaction>
    <physiologicalReaction direction="left-to-right" evidence="12">
        <dbReference type="Rhea" id="RHEA:28343"/>
    </physiologicalReaction>
</comment>
<comment type="function">
    <text evidence="9">Pyrophosphatase that hydrolyzes the non-canonical purine nucleotides inosine triphosphate (ITP), deoxyinosine triphosphate (dITP) as well as 2'-deoxy-N-6-hydroxylaminopurine triphosphate (dHAPTP) and xanthosine 5'-triphosphate (XTP) to their respective monophosphate derivatives. The enzyme does not distinguish between the deoxy- and ribose forms. Probably excludes non-canonical purines from RNA and DNA precursor pools, thus preventing their incorporation into RNA and DNA and avoiding chromosomal lesions.</text>
</comment>
<dbReference type="Pfam" id="PF01725">
    <property type="entry name" value="Ham1p_like"/>
    <property type="match status" value="1"/>
</dbReference>
<evidence type="ECO:0000256" key="11">
    <source>
        <dbReference type="ARBA" id="ARBA00093218"/>
    </source>
</evidence>
<dbReference type="AlphaFoldDB" id="A0A146KLG5"/>
<dbReference type="GO" id="GO:0046872">
    <property type="term" value="F:metal ion binding"/>
    <property type="evidence" value="ECO:0007669"/>
    <property type="project" value="UniProtKB-KW"/>
</dbReference>
<dbReference type="GO" id="GO:0000166">
    <property type="term" value="F:nucleotide binding"/>
    <property type="evidence" value="ECO:0007669"/>
    <property type="project" value="UniProtKB-KW"/>
</dbReference>
<feature type="non-terminal residue" evidence="14">
    <location>
        <position position="171"/>
    </location>
</feature>
<dbReference type="PANTHER" id="PTHR11067">
    <property type="entry name" value="INOSINE TRIPHOSPHATE PYROPHOSPHATASE/HAM1 PROTEIN"/>
    <property type="match status" value="1"/>
</dbReference>
<keyword evidence="8" id="KW-0546">Nucleotide metabolism</keyword>
<dbReference type="Gene3D" id="3.90.950.10">
    <property type="match status" value="1"/>
</dbReference>
<dbReference type="FunFam" id="3.90.950.10:FF:000003">
    <property type="entry name" value="Inosine triphosphate pyrophosphatase"/>
    <property type="match status" value="1"/>
</dbReference>
<keyword evidence="5" id="KW-0547">Nucleotide-binding</keyword>
<evidence type="ECO:0000256" key="8">
    <source>
        <dbReference type="ARBA" id="ARBA00023080"/>
    </source>
</evidence>
<dbReference type="EMBL" id="GDID01000231">
    <property type="protein sequence ID" value="JAP96375.1"/>
    <property type="molecule type" value="Transcribed_RNA"/>
</dbReference>
<comment type="catalytic activity">
    <reaction evidence="13">
        <text>N(6)-hydroxy-dATP + H2O = N(6)-hydroxy-dAMP + diphosphate + H(+)</text>
        <dbReference type="Rhea" id="RHEA:83971"/>
        <dbReference type="ChEBI" id="CHEBI:15377"/>
        <dbReference type="ChEBI" id="CHEBI:15378"/>
        <dbReference type="ChEBI" id="CHEBI:33019"/>
        <dbReference type="ChEBI" id="CHEBI:233529"/>
        <dbReference type="ChEBI" id="CHEBI:233530"/>
    </reaction>
    <physiologicalReaction direction="left-to-right" evidence="13">
        <dbReference type="Rhea" id="RHEA:83972"/>
    </physiologicalReaction>
</comment>
<evidence type="ECO:0000256" key="5">
    <source>
        <dbReference type="ARBA" id="ARBA00022741"/>
    </source>
</evidence>
<dbReference type="SUPFAM" id="SSF52972">
    <property type="entry name" value="ITPase-like"/>
    <property type="match status" value="1"/>
</dbReference>
<evidence type="ECO:0000313" key="14">
    <source>
        <dbReference type="EMBL" id="JAP96375.1"/>
    </source>
</evidence>
<evidence type="ECO:0000256" key="2">
    <source>
        <dbReference type="ARBA" id="ARBA00008023"/>
    </source>
</evidence>
<comment type="catalytic activity">
    <reaction evidence="11">
        <text>ITP + H2O = IMP + diphosphate + H(+)</text>
        <dbReference type="Rhea" id="RHEA:29399"/>
        <dbReference type="ChEBI" id="CHEBI:15377"/>
        <dbReference type="ChEBI" id="CHEBI:15378"/>
        <dbReference type="ChEBI" id="CHEBI:33019"/>
        <dbReference type="ChEBI" id="CHEBI:58053"/>
        <dbReference type="ChEBI" id="CHEBI:61402"/>
        <dbReference type="EC" id="3.6.1.66"/>
    </reaction>
    <physiologicalReaction direction="left-to-right" evidence="11">
        <dbReference type="Rhea" id="RHEA:29400"/>
    </physiologicalReaction>
</comment>
<proteinExistence type="inferred from homology"/>
<protein>
    <recommendedName>
        <fullName evidence="10">XTP/dITP diphosphatase</fullName>
        <ecNumber evidence="10">3.6.1.66</ecNumber>
    </recommendedName>
</protein>
<evidence type="ECO:0000256" key="7">
    <source>
        <dbReference type="ARBA" id="ARBA00022842"/>
    </source>
</evidence>
<feature type="non-terminal residue" evidence="14">
    <location>
        <position position="1"/>
    </location>
</feature>
<organism evidence="14">
    <name type="scientific">Trepomonas sp. PC1</name>
    <dbReference type="NCBI Taxonomy" id="1076344"/>
    <lineage>
        <taxon>Eukaryota</taxon>
        <taxon>Metamonada</taxon>
        <taxon>Diplomonadida</taxon>
        <taxon>Hexamitidae</taxon>
        <taxon>Hexamitinae</taxon>
        <taxon>Trepomonas</taxon>
    </lineage>
</organism>
<dbReference type="EC" id="3.6.1.66" evidence="10"/>
<dbReference type="GO" id="GO:0009117">
    <property type="term" value="P:nucleotide metabolic process"/>
    <property type="evidence" value="ECO:0007669"/>
    <property type="project" value="UniProtKB-KW"/>
</dbReference>
<dbReference type="CDD" id="cd00515">
    <property type="entry name" value="HAM1"/>
    <property type="match status" value="1"/>
</dbReference>
<sequence>LCLVTGNKHKVEEFAQVIGDKLQWTHQKFDVPELQGLPEEVAREKCKLAAQMYGGPVITEDVSFCINSLGGMPGVYIKYFLESVGPNGIYRLLADFPDKSCYCQCIYGYCPGPNQEAQLFIGRCPGKVVPETGVSQFGAVSFDAIFEPDCAVGETFATMTKEAKNKISHRG</sequence>
<dbReference type="GO" id="GO:0036220">
    <property type="term" value="F:ITP diphosphatase activity"/>
    <property type="evidence" value="ECO:0007669"/>
    <property type="project" value="UniProtKB-EC"/>
</dbReference>
<name>A0A146KLG5_9EUKA</name>
<evidence type="ECO:0000256" key="4">
    <source>
        <dbReference type="ARBA" id="ARBA00022723"/>
    </source>
</evidence>
<dbReference type="GO" id="GO:0009143">
    <property type="term" value="P:nucleoside triphosphate catabolic process"/>
    <property type="evidence" value="ECO:0007669"/>
    <property type="project" value="InterPro"/>
</dbReference>
<dbReference type="InterPro" id="IPR002637">
    <property type="entry name" value="RdgB/HAM1"/>
</dbReference>